<protein>
    <submittedName>
        <fullName evidence="2">Uncharacterized protein</fullName>
    </submittedName>
</protein>
<evidence type="ECO:0000313" key="2">
    <source>
        <dbReference type="EMBL" id="PFG38020.1"/>
    </source>
</evidence>
<proteinExistence type="predicted"/>
<reference evidence="2 3" key="1">
    <citation type="submission" date="2017-10" db="EMBL/GenBank/DDBJ databases">
        <title>Sequencing the genomes of 1000 actinobacteria strains.</title>
        <authorList>
            <person name="Klenk H.-P."/>
        </authorList>
    </citation>
    <scope>NUCLEOTIDE SEQUENCE [LARGE SCALE GENOMIC DNA]</scope>
    <source>
        <strain evidence="2 3">DSM 21838</strain>
    </source>
</reference>
<evidence type="ECO:0000313" key="3">
    <source>
        <dbReference type="Proteomes" id="UP000222106"/>
    </source>
</evidence>
<evidence type="ECO:0000256" key="1">
    <source>
        <dbReference type="SAM" id="Phobius"/>
    </source>
</evidence>
<comment type="caution">
    <text evidence="2">The sequence shown here is derived from an EMBL/GenBank/DDBJ whole genome shotgun (WGS) entry which is preliminary data.</text>
</comment>
<dbReference type="Proteomes" id="UP000222106">
    <property type="component" value="Unassembled WGS sequence"/>
</dbReference>
<keyword evidence="3" id="KW-1185">Reference proteome</keyword>
<gene>
    <name evidence="2" type="ORF">ATJ97_0488</name>
</gene>
<name>A0A2A9EIE4_9MICO</name>
<sequence>MPPILGRVWWLIWIVLVLAALGAAVLLALRLWRQVKALGREGRALSDAAARLDGAGEDVGPVRPVHVPGVAGDPLSLERARTTRERVKVARSVQRQGRLDRSAARWRRYGLLDTTPAPSVVRDRGN</sequence>
<keyword evidence="1" id="KW-1133">Transmembrane helix</keyword>
<dbReference type="AlphaFoldDB" id="A0A2A9EIE4"/>
<organism evidence="2 3">
    <name type="scientific">Georgenia soli</name>
    <dbReference type="NCBI Taxonomy" id="638953"/>
    <lineage>
        <taxon>Bacteria</taxon>
        <taxon>Bacillati</taxon>
        <taxon>Actinomycetota</taxon>
        <taxon>Actinomycetes</taxon>
        <taxon>Micrococcales</taxon>
        <taxon>Bogoriellaceae</taxon>
        <taxon>Georgenia</taxon>
    </lineage>
</organism>
<keyword evidence="1" id="KW-0472">Membrane</keyword>
<accession>A0A2A9EIE4</accession>
<dbReference type="EMBL" id="PDJI01000004">
    <property type="protein sequence ID" value="PFG38020.1"/>
    <property type="molecule type" value="Genomic_DNA"/>
</dbReference>
<feature type="transmembrane region" description="Helical" evidence="1">
    <location>
        <begin position="12"/>
        <end position="32"/>
    </location>
</feature>
<keyword evidence="1" id="KW-0812">Transmembrane</keyword>